<dbReference type="InterPro" id="IPR029010">
    <property type="entry name" value="ThuA-like"/>
</dbReference>
<dbReference type="AlphaFoldDB" id="A0A5Q0Q859"/>
<evidence type="ECO:0000313" key="3">
    <source>
        <dbReference type="Proteomes" id="UP000326921"/>
    </source>
</evidence>
<dbReference type="RefSeq" id="WP_153510748.1">
    <property type="nucleotide sequence ID" value="NZ_CP045652.1"/>
</dbReference>
<dbReference type="SUPFAM" id="SSF52317">
    <property type="entry name" value="Class I glutamine amidotransferase-like"/>
    <property type="match status" value="1"/>
</dbReference>
<dbReference type="PANTHER" id="PTHR40469">
    <property type="entry name" value="SECRETED GLYCOSYL HYDROLASE"/>
    <property type="match status" value="1"/>
</dbReference>
<name>A0A5Q0Q859_9SPHI</name>
<sequence>MDNSISTQGYLSKLSRSIAFLLLVVLIGIGNTDVAIAQGKTKAPLHIVFLISEDPDNYAAHLTIPEFADYLAKSKKYKTTVLKGESNRTSYRFPNFEILKEADLVVVFARRLALASNQIAELKSYLKRGAGLVGIRTANHAFKLMKGEKVADGHEEWPEFVSDVLGCENRGYALATSNTEVQMNIKESKSSLLKGIESSRWISDGNLYLVDPLLANDAQVLLYGKGDQKTEPIAWTRHYGQSRIFYTSLGYPTDFKNKKFIMLLEHAIAWAINKNT</sequence>
<feature type="domain" description="ThuA-like" evidence="1">
    <location>
        <begin position="64"/>
        <end position="271"/>
    </location>
</feature>
<evidence type="ECO:0000259" key="1">
    <source>
        <dbReference type="Pfam" id="PF06283"/>
    </source>
</evidence>
<dbReference type="Gene3D" id="3.40.50.880">
    <property type="match status" value="1"/>
</dbReference>
<dbReference type="InterPro" id="IPR029062">
    <property type="entry name" value="Class_I_gatase-like"/>
</dbReference>
<dbReference type="KEGG" id="sphe:GFH32_07415"/>
<protein>
    <recommendedName>
        <fullName evidence="1">ThuA-like domain-containing protein</fullName>
    </recommendedName>
</protein>
<reference evidence="2 3" key="1">
    <citation type="submission" date="2019-10" db="EMBL/GenBank/DDBJ databases">
        <authorList>
            <person name="Dong K."/>
        </authorList>
    </citation>
    <scope>NUCLEOTIDE SEQUENCE [LARGE SCALE GENOMIC DNA]</scope>
    <source>
        <strain evidence="3">dk4302</strain>
    </source>
</reference>
<accession>A0A5Q0Q859</accession>
<dbReference type="PANTHER" id="PTHR40469:SF2">
    <property type="entry name" value="GALACTOSE-BINDING DOMAIN-LIKE SUPERFAMILY PROTEIN"/>
    <property type="match status" value="1"/>
</dbReference>
<gene>
    <name evidence="2" type="ORF">GFH32_07415</name>
</gene>
<evidence type="ECO:0000313" key="2">
    <source>
        <dbReference type="EMBL" id="QGA26165.1"/>
    </source>
</evidence>
<keyword evidence="3" id="KW-1185">Reference proteome</keyword>
<proteinExistence type="predicted"/>
<dbReference type="EMBL" id="CP045652">
    <property type="protein sequence ID" value="QGA26165.1"/>
    <property type="molecule type" value="Genomic_DNA"/>
</dbReference>
<dbReference type="Proteomes" id="UP000326921">
    <property type="component" value="Chromosome"/>
</dbReference>
<dbReference type="Pfam" id="PF06283">
    <property type="entry name" value="ThuA"/>
    <property type="match status" value="1"/>
</dbReference>
<organism evidence="2 3">
    <name type="scientific">Sphingobacterium zhuxiongii</name>
    <dbReference type="NCBI Taxonomy" id="2662364"/>
    <lineage>
        <taxon>Bacteria</taxon>
        <taxon>Pseudomonadati</taxon>
        <taxon>Bacteroidota</taxon>
        <taxon>Sphingobacteriia</taxon>
        <taxon>Sphingobacteriales</taxon>
        <taxon>Sphingobacteriaceae</taxon>
        <taxon>Sphingobacterium</taxon>
    </lineage>
</organism>